<dbReference type="SUPFAM" id="SSF56752">
    <property type="entry name" value="D-aminoacid aminotransferase-like PLP-dependent enzymes"/>
    <property type="match status" value="1"/>
</dbReference>
<dbReference type="Pfam" id="PF01063">
    <property type="entry name" value="Aminotran_4"/>
    <property type="match status" value="1"/>
</dbReference>
<evidence type="ECO:0008006" key="3">
    <source>
        <dbReference type="Google" id="ProtNLM"/>
    </source>
</evidence>
<name>A0A4Y1WU58_9BACT</name>
<dbReference type="InterPro" id="IPR036038">
    <property type="entry name" value="Aminotransferase-like"/>
</dbReference>
<dbReference type="KEGG" id="acou:A5CBH24_17050"/>
<dbReference type="EMBL" id="AP019735">
    <property type="protein sequence ID" value="BBL04392.1"/>
    <property type="molecule type" value="Genomic_DNA"/>
</dbReference>
<dbReference type="GO" id="GO:0003824">
    <property type="term" value="F:catalytic activity"/>
    <property type="evidence" value="ECO:0007669"/>
    <property type="project" value="InterPro"/>
</dbReference>
<dbReference type="InterPro" id="IPR001544">
    <property type="entry name" value="Aminotrans_IV"/>
</dbReference>
<accession>A0A4Y1WU58</accession>
<evidence type="ECO:0000313" key="2">
    <source>
        <dbReference type="Proteomes" id="UP000318946"/>
    </source>
</evidence>
<dbReference type="OrthoDB" id="1004578at2"/>
<dbReference type="Gene3D" id="3.30.470.10">
    <property type="match status" value="1"/>
</dbReference>
<proteinExistence type="predicted"/>
<dbReference type="Proteomes" id="UP000318946">
    <property type="component" value="Chromosome"/>
</dbReference>
<dbReference type="AlphaFoldDB" id="A0A4Y1WU58"/>
<evidence type="ECO:0000313" key="1">
    <source>
        <dbReference type="EMBL" id="BBL04392.1"/>
    </source>
</evidence>
<reference evidence="2" key="1">
    <citation type="submission" date="2019-06" db="EMBL/GenBank/DDBJ databases">
        <title>Alistipes onderdonkii subsp. vulgaris subsp. nov., Alistipes dispar sp. nov. and Alistipes communis sp. nov., isolated from human faeces, and creation of Alistipes onderdonkii subsp. onderdonkii subsp. nov.</title>
        <authorList>
            <person name="Sakamoto M."/>
            <person name="Ikeyama N."/>
            <person name="Ogata Y."/>
            <person name="Suda W."/>
            <person name="Iino T."/>
            <person name="Hattori M."/>
            <person name="Ohkuma M."/>
        </authorList>
    </citation>
    <scope>NUCLEOTIDE SEQUENCE [LARGE SCALE GENOMIC DNA]</scope>
    <source>
        <strain evidence="2">5CBH24</strain>
    </source>
</reference>
<dbReference type="InterPro" id="IPR043132">
    <property type="entry name" value="BCAT-like_C"/>
</dbReference>
<dbReference type="Gene3D" id="3.20.10.10">
    <property type="entry name" value="D-amino Acid Aminotransferase, subunit A, domain 2"/>
    <property type="match status" value="1"/>
</dbReference>
<keyword evidence="2" id="KW-1185">Reference proteome</keyword>
<dbReference type="GeneID" id="78342421"/>
<dbReference type="InterPro" id="IPR043131">
    <property type="entry name" value="BCAT-like_N"/>
</dbReference>
<organism evidence="1 2">
    <name type="scientific">Alistipes communis</name>
    <dbReference type="NCBI Taxonomy" id="2585118"/>
    <lineage>
        <taxon>Bacteria</taxon>
        <taxon>Pseudomonadati</taxon>
        <taxon>Bacteroidota</taxon>
        <taxon>Bacteroidia</taxon>
        <taxon>Bacteroidales</taxon>
        <taxon>Rikenellaceae</taxon>
        <taxon>Alistipes</taxon>
    </lineage>
</organism>
<dbReference type="RefSeq" id="WP_141412860.1">
    <property type="nucleotide sequence ID" value="NZ_AP019735.1"/>
</dbReference>
<sequence length="254" mass="27562">MTDFCSIDGRLTPLGEGLPGGVYLYQRLRTVDYRPLHTAAHLSRLRDGAGSLFGRPAELPAGRIADEIGALLRANGYPAGGATVTLRLYADGTYALTADGVSLYRTYALRSLRPAAAVVPCDGYRPEWPTSARRETARWAQQEAERSGARCALLCDRDGIVRRAGDAPLFAVRDDVIYAAPLDDVEWTLVAEAARRAGIRWVERPVGAAQLRLFDELFSFDCEGVSSIASYEGTPYLSLTAERIAAALAALPER</sequence>
<gene>
    <name evidence="1" type="ORF">A5CBH24_17050</name>
</gene>
<protein>
    <recommendedName>
        <fullName evidence="3">4-amino-4-deoxychorismate lyase</fullName>
    </recommendedName>
</protein>